<dbReference type="Proteomes" id="UP000644507">
    <property type="component" value="Unassembled WGS sequence"/>
</dbReference>
<dbReference type="EMBL" id="BMXI01000003">
    <property type="protein sequence ID" value="GHC47043.1"/>
    <property type="molecule type" value="Genomic_DNA"/>
</dbReference>
<evidence type="ECO:0000313" key="2">
    <source>
        <dbReference type="Proteomes" id="UP000644507"/>
    </source>
</evidence>
<evidence type="ECO:0000313" key="1">
    <source>
        <dbReference type="EMBL" id="GHC47043.1"/>
    </source>
</evidence>
<protein>
    <submittedName>
        <fullName evidence="1">Uncharacterized protein</fullName>
    </submittedName>
</protein>
<sequence length="238" mass="26484">MRALTFLLILAGWLPAQDLRQISLRTLCFKRVGDVKEVMLMGGTKEKPVPTPVPLYQSIYSDQIEAEVSGDKLTFSLPVTSKTGETVYKPVGEGALPSGNRLAAIFIPSGDADKPYQILVLDETEKAFPLGSTILVNLAPEPTRITLGEHDMTIPPGKMEKIPMATNVNDLKQATVRIFVPMEGPRKWRPVSSTTWRILPELRNLAIAYQNPKNGRTSVNCYQEVPPWRLPQFEEPKS</sequence>
<reference evidence="1" key="1">
    <citation type="journal article" date="2014" name="Int. J. Syst. Evol. Microbiol.">
        <title>Complete genome sequence of Corynebacterium casei LMG S-19264T (=DSM 44701T), isolated from a smear-ripened cheese.</title>
        <authorList>
            <consortium name="US DOE Joint Genome Institute (JGI-PGF)"/>
            <person name="Walter F."/>
            <person name="Albersmeier A."/>
            <person name="Kalinowski J."/>
            <person name="Ruckert C."/>
        </authorList>
    </citation>
    <scope>NUCLEOTIDE SEQUENCE</scope>
    <source>
        <strain evidence="1">KCTC 12988</strain>
    </source>
</reference>
<accession>A0A918THI5</accession>
<gene>
    <name evidence="1" type="ORF">GCM10007100_10970</name>
</gene>
<dbReference type="AlphaFoldDB" id="A0A918THI5"/>
<proteinExistence type="predicted"/>
<keyword evidence="2" id="KW-1185">Reference proteome</keyword>
<name>A0A918THI5_9BACT</name>
<comment type="caution">
    <text evidence="1">The sequence shown here is derived from an EMBL/GenBank/DDBJ whole genome shotgun (WGS) entry which is preliminary data.</text>
</comment>
<reference evidence="1" key="2">
    <citation type="submission" date="2020-09" db="EMBL/GenBank/DDBJ databases">
        <authorList>
            <person name="Sun Q."/>
            <person name="Kim S."/>
        </authorList>
    </citation>
    <scope>NUCLEOTIDE SEQUENCE</scope>
    <source>
        <strain evidence="1">KCTC 12988</strain>
    </source>
</reference>
<dbReference type="RefSeq" id="WP_189568090.1">
    <property type="nucleotide sequence ID" value="NZ_BMXI01000003.1"/>
</dbReference>
<organism evidence="1 2">
    <name type="scientific">Roseibacillus persicicus</name>
    <dbReference type="NCBI Taxonomy" id="454148"/>
    <lineage>
        <taxon>Bacteria</taxon>
        <taxon>Pseudomonadati</taxon>
        <taxon>Verrucomicrobiota</taxon>
        <taxon>Verrucomicrobiia</taxon>
        <taxon>Verrucomicrobiales</taxon>
        <taxon>Verrucomicrobiaceae</taxon>
        <taxon>Roseibacillus</taxon>
    </lineage>
</organism>